<feature type="domain" description="Outer membrane protein beta-barrel" evidence="4">
    <location>
        <begin position="187"/>
        <end position="585"/>
    </location>
</feature>
<evidence type="ECO:0000313" key="7">
    <source>
        <dbReference type="Proteomes" id="UP000183788"/>
    </source>
</evidence>
<dbReference type="PANTHER" id="PTHR40980:SF4">
    <property type="entry name" value="TONB-DEPENDENT RECEPTOR-LIKE BETA-BARREL DOMAIN-CONTAINING PROTEIN"/>
    <property type="match status" value="1"/>
</dbReference>
<dbReference type="SUPFAM" id="SSF56935">
    <property type="entry name" value="Porins"/>
    <property type="match status" value="1"/>
</dbReference>
<dbReference type="InterPro" id="IPR036942">
    <property type="entry name" value="Beta-barrel_TonB_sf"/>
</dbReference>
<dbReference type="AlphaFoldDB" id="A0A1K1SIZ2"/>
<evidence type="ECO:0000313" key="5">
    <source>
        <dbReference type="EMBL" id="SFW84315.1"/>
    </source>
</evidence>
<dbReference type="InterPro" id="IPR041700">
    <property type="entry name" value="OMP_b-brl_3"/>
</dbReference>
<dbReference type="PANTHER" id="PTHR40980">
    <property type="entry name" value="PLUG DOMAIN-CONTAINING PROTEIN"/>
    <property type="match status" value="1"/>
</dbReference>
<dbReference type="GO" id="GO:0009279">
    <property type="term" value="C:cell outer membrane"/>
    <property type="evidence" value="ECO:0007669"/>
    <property type="project" value="UniProtKB-SubCell"/>
</dbReference>
<dbReference type="EMBL" id="CP140154">
    <property type="protein sequence ID" value="WQG89928.1"/>
    <property type="molecule type" value="Genomic_DNA"/>
</dbReference>
<dbReference type="Proteomes" id="UP000183788">
    <property type="component" value="Unassembled WGS sequence"/>
</dbReference>
<evidence type="ECO:0000256" key="1">
    <source>
        <dbReference type="ARBA" id="ARBA00004442"/>
    </source>
</evidence>
<comment type="subcellular location">
    <subcellularLocation>
        <location evidence="1">Cell outer membrane</location>
    </subcellularLocation>
</comment>
<organism evidence="5 7">
    <name type="scientific">Chitinophaga sancti</name>
    <dbReference type="NCBI Taxonomy" id="1004"/>
    <lineage>
        <taxon>Bacteria</taxon>
        <taxon>Pseudomonadati</taxon>
        <taxon>Bacteroidota</taxon>
        <taxon>Chitinophagia</taxon>
        <taxon>Chitinophagales</taxon>
        <taxon>Chitinophagaceae</taxon>
        <taxon>Chitinophaga</taxon>
    </lineage>
</organism>
<dbReference type="Pfam" id="PF14905">
    <property type="entry name" value="OMP_b-brl_3"/>
    <property type="match status" value="1"/>
</dbReference>
<reference evidence="6 8" key="2">
    <citation type="submission" date="2023-11" db="EMBL/GenBank/DDBJ databases">
        <title>MicrobeMod: A computational toolkit for identifying prokaryotic methylation and restriction-modification with nanopore sequencing.</title>
        <authorList>
            <person name="Crits-Christoph A."/>
            <person name="Kang S.C."/>
            <person name="Lee H."/>
            <person name="Ostrov N."/>
        </authorList>
    </citation>
    <scope>NUCLEOTIDE SEQUENCE [LARGE SCALE GENOMIC DNA]</scope>
    <source>
        <strain evidence="6 8">ATCC 23090</strain>
    </source>
</reference>
<accession>A0A1K1SIZ2</accession>
<evidence type="ECO:0000256" key="2">
    <source>
        <dbReference type="ARBA" id="ARBA00023136"/>
    </source>
</evidence>
<dbReference type="Proteomes" id="UP001326715">
    <property type="component" value="Chromosome"/>
</dbReference>
<evidence type="ECO:0000313" key="8">
    <source>
        <dbReference type="Proteomes" id="UP001326715"/>
    </source>
</evidence>
<protein>
    <submittedName>
        <fullName evidence="6">Outer membrane beta-barrel family protein</fullName>
    </submittedName>
    <submittedName>
        <fullName evidence="5">Outer membrane protein beta-barrel family protein</fullName>
    </submittedName>
</protein>
<keyword evidence="2" id="KW-0472">Membrane</keyword>
<proteinExistence type="predicted"/>
<dbReference type="OrthoDB" id="905812at2"/>
<sequence>MPASQLDQIEIMANPPAKYDEEGNGVINIKRKKLKTGGFNGNLTLTALQGRYPGTTQNLNFNYSNKHINFYGNAGYSYRKSFEDYYIIRNFRDTDGKEITSIYDQHTDTKTTGQSVIAKVGLDYYASAKTTIGVAVGGFHNPSESFNTNNTLLKTGEGVTTTRVDAPATSKGKWENMEANVSLKHVFGAYKHEMLINADYLSYNSTSKQRFDNHYYKPDRTEAAPPSLFLADLPGKINIYSLKADYTHPFSENTSLEAGMKTSYVNTDNNAQYYDGVNNKWIKNEFLSNHFLYKENINAAYLNLRHKLSQWEFQVGLRAEQTWLKVEQKDNGQTFSRTYLQLFPTAFLAYDVDKESKKSLSYGRRIERPDYRSMNPFRFYLDQYTYDEGNPYLKPQYSNNVELSYSIWEGALTTTLLYNRTTDIVQEVIQQNAATNETYQRPENLNTRKVLGANINAQIPIGDNMSTVMYTDYNHYDYSGSINNEPFQLKAGQLMQQVKVKNGWAFQFMGTLSSRSIDGTFLVKPIGTLHAGVQKDILGKQGTIRLSESDIFGWNRYNATSCYQNIDINMRGQWQSQVLKLAFTYRFNKSDKKDVADKREIGAAAEQQRVKTEKK</sequence>
<evidence type="ECO:0000259" key="4">
    <source>
        <dbReference type="Pfam" id="PF14905"/>
    </source>
</evidence>
<dbReference type="EMBL" id="FPIZ01000024">
    <property type="protein sequence ID" value="SFW84315.1"/>
    <property type="molecule type" value="Genomic_DNA"/>
</dbReference>
<keyword evidence="8" id="KW-1185">Reference proteome</keyword>
<evidence type="ECO:0000313" key="6">
    <source>
        <dbReference type="EMBL" id="WQG89928.1"/>
    </source>
</evidence>
<evidence type="ECO:0000256" key="3">
    <source>
        <dbReference type="ARBA" id="ARBA00023237"/>
    </source>
</evidence>
<keyword evidence="3" id="KW-0998">Cell outer membrane</keyword>
<dbReference type="STRING" id="1004.SAMN05661012_05517"/>
<dbReference type="RefSeq" id="WP_072364647.1">
    <property type="nucleotide sequence ID" value="NZ_CP139972.1"/>
</dbReference>
<name>A0A1K1SIZ2_9BACT</name>
<gene>
    <name evidence="5" type="ORF">SAMN05661012_05517</name>
    <name evidence="6" type="ORF">SR876_00350</name>
</gene>
<dbReference type="Gene3D" id="2.40.170.20">
    <property type="entry name" value="TonB-dependent receptor, beta-barrel domain"/>
    <property type="match status" value="1"/>
</dbReference>
<reference evidence="5 7" key="1">
    <citation type="submission" date="2016-11" db="EMBL/GenBank/DDBJ databases">
        <authorList>
            <person name="Jaros S."/>
            <person name="Januszkiewicz K."/>
            <person name="Wedrychowicz H."/>
        </authorList>
    </citation>
    <scope>NUCLEOTIDE SEQUENCE [LARGE SCALE GENOMIC DNA]</scope>
    <source>
        <strain evidence="5 7">DSM 784</strain>
    </source>
</reference>